<dbReference type="Pfam" id="PF01180">
    <property type="entry name" value="DHO_dh"/>
    <property type="match status" value="1"/>
</dbReference>
<evidence type="ECO:0000256" key="3">
    <source>
        <dbReference type="ARBA" id="ARBA00005161"/>
    </source>
</evidence>
<comment type="subcellular location">
    <subcellularLocation>
        <location evidence="2">Membrane</location>
    </subcellularLocation>
</comment>
<dbReference type="EMBL" id="UOEO01000143">
    <property type="protein sequence ID" value="VAW20602.1"/>
    <property type="molecule type" value="Genomic_DNA"/>
</dbReference>
<comment type="similarity">
    <text evidence="4">Belongs to the dihydroorotate dehydrogenase family. Type 2 subfamily.</text>
</comment>
<evidence type="ECO:0000256" key="7">
    <source>
        <dbReference type="ARBA" id="ARBA00022643"/>
    </source>
</evidence>
<protein>
    <recommendedName>
        <fullName evidence="5">dihydroorotate dehydrogenase (quinone)</fullName>
        <ecNumber evidence="5">1.3.5.2</ecNumber>
    </recommendedName>
</protein>
<keyword evidence="8 12" id="KW-0560">Oxidoreductase</keyword>
<dbReference type="NCBIfam" id="TIGR01036">
    <property type="entry name" value="pyrD_sub2"/>
    <property type="match status" value="1"/>
</dbReference>
<reference evidence="12" key="1">
    <citation type="submission" date="2018-06" db="EMBL/GenBank/DDBJ databases">
        <authorList>
            <person name="Zhirakovskaya E."/>
        </authorList>
    </citation>
    <scope>NUCLEOTIDE SEQUENCE</scope>
</reference>
<evidence type="ECO:0000256" key="2">
    <source>
        <dbReference type="ARBA" id="ARBA00004370"/>
    </source>
</evidence>
<dbReference type="SUPFAM" id="SSF51395">
    <property type="entry name" value="FMN-linked oxidoreductases"/>
    <property type="match status" value="1"/>
</dbReference>
<dbReference type="CDD" id="cd04738">
    <property type="entry name" value="DHOD_2_like"/>
    <property type="match status" value="1"/>
</dbReference>
<dbReference type="PANTHER" id="PTHR48109:SF4">
    <property type="entry name" value="DIHYDROOROTATE DEHYDROGENASE (QUINONE), MITOCHONDRIAL"/>
    <property type="match status" value="1"/>
</dbReference>
<dbReference type="GO" id="GO:0016020">
    <property type="term" value="C:membrane"/>
    <property type="evidence" value="ECO:0007669"/>
    <property type="project" value="UniProtKB-SubCell"/>
</dbReference>
<keyword evidence="6" id="KW-0285">Flavoprotein</keyword>
<dbReference type="InterPro" id="IPR013785">
    <property type="entry name" value="Aldolase_TIM"/>
</dbReference>
<evidence type="ECO:0000256" key="10">
    <source>
        <dbReference type="ARBA" id="ARBA00048639"/>
    </source>
</evidence>
<comment type="cofactor">
    <cofactor evidence="1">
        <name>FMN</name>
        <dbReference type="ChEBI" id="CHEBI:58210"/>
    </cofactor>
</comment>
<dbReference type="NCBIfam" id="NF003645">
    <property type="entry name" value="PRK05286.1-2"/>
    <property type="match status" value="1"/>
</dbReference>
<keyword evidence="9" id="KW-0472">Membrane</keyword>
<sequence length="377" mass="40240">MIFSSLSSLLNNAFNNAELQNFTRNTLLAMEPETAHRLTLNALKLGAFPRPQENDPTELKTSVAGLELSNPVGMAAGFDKNAQVHGPLGAIGFGMVEVGTLTPKPQAGNPKPRLFRLMAAKGVINRMGFNNQGHQAALDRLKAKRSQAVLGVNIGANKDSSDFVADYVLGVRRFAGVADYLAINISSPNTPGLRDLQSAEALRRLLKEVLAERARQKIHVPVFLKLAPDLSLKQMDDIATIIEKTDLDGLIISNTTISRTMIAGDPLADEKGGLSGAPLFELATQKLAQMRLRVGPDLPIIGVGGVHDPASALAKFEAGANAIQLYSALVFGGLELLKEIKTGLVEAVRQKEAASISELVGTRAKDWAGSQTPEITL</sequence>
<dbReference type="GO" id="GO:0106430">
    <property type="term" value="F:dihydroorotate dehydrogenase (quinone) activity"/>
    <property type="evidence" value="ECO:0007669"/>
    <property type="project" value="UniProtKB-EC"/>
</dbReference>
<dbReference type="AlphaFoldDB" id="A0A3B0U1X3"/>
<evidence type="ECO:0000259" key="11">
    <source>
        <dbReference type="Pfam" id="PF01180"/>
    </source>
</evidence>
<dbReference type="GO" id="GO:0006207">
    <property type="term" value="P:'de novo' pyrimidine nucleobase biosynthetic process"/>
    <property type="evidence" value="ECO:0007669"/>
    <property type="project" value="InterPro"/>
</dbReference>
<keyword evidence="7" id="KW-0288">FMN</keyword>
<dbReference type="NCBIfam" id="NF003652">
    <property type="entry name" value="PRK05286.2-5"/>
    <property type="match status" value="1"/>
</dbReference>
<evidence type="ECO:0000256" key="9">
    <source>
        <dbReference type="ARBA" id="ARBA00023136"/>
    </source>
</evidence>
<evidence type="ECO:0000256" key="1">
    <source>
        <dbReference type="ARBA" id="ARBA00001917"/>
    </source>
</evidence>
<accession>A0A3B0U1X3</accession>
<evidence type="ECO:0000256" key="6">
    <source>
        <dbReference type="ARBA" id="ARBA00022630"/>
    </source>
</evidence>
<comment type="pathway">
    <text evidence="3">Pyrimidine metabolism; UMP biosynthesis via de novo pathway; orotate from (S)-dihydroorotate (quinone route): step 1/1.</text>
</comment>
<dbReference type="PROSITE" id="PS00912">
    <property type="entry name" value="DHODEHASE_2"/>
    <property type="match status" value="1"/>
</dbReference>
<organism evidence="12">
    <name type="scientific">hydrothermal vent metagenome</name>
    <dbReference type="NCBI Taxonomy" id="652676"/>
    <lineage>
        <taxon>unclassified sequences</taxon>
        <taxon>metagenomes</taxon>
        <taxon>ecological metagenomes</taxon>
    </lineage>
</organism>
<dbReference type="InterPro" id="IPR005720">
    <property type="entry name" value="Dihydroorotate_DH_cat"/>
</dbReference>
<dbReference type="UniPathway" id="UPA00070">
    <property type="reaction ID" value="UER00946"/>
</dbReference>
<dbReference type="InterPro" id="IPR005719">
    <property type="entry name" value="Dihydroorotate_DH_2"/>
</dbReference>
<feature type="domain" description="Dihydroorotate dehydrogenase catalytic" evidence="11">
    <location>
        <begin position="59"/>
        <end position="346"/>
    </location>
</feature>
<evidence type="ECO:0000256" key="5">
    <source>
        <dbReference type="ARBA" id="ARBA00012791"/>
    </source>
</evidence>
<dbReference type="Gene3D" id="3.20.20.70">
    <property type="entry name" value="Aldolase class I"/>
    <property type="match status" value="1"/>
</dbReference>
<evidence type="ECO:0000256" key="8">
    <source>
        <dbReference type="ARBA" id="ARBA00023002"/>
    </source>
</evidence>
<comment type="catalytic activity">
    <reaction evidence="10">
        <text>(S)-dihydroorotate + a quinone = orotate + a quinol</text>
        <dbReference type="Rhea" id="RHEA:30187"/>
        <dbReference type="ChEBI" id="CHEBI:24646"/>
        <dbReference type="ChEBI" id="CHEBI:30839"/>
        <dbReference type="ChEBI" id="CHEBI:30864"/>
        <dbReference type="ChEBI" id="CHEBI:132124"/>
        <dbReference type="EC" id="1.3.5.2"/>
    </reaction>
</comment>
<dbReference type="GO" id="GO:0005737">
    <property type="term" value="C:cytoplasm"/>
    <property type="evidence" value="ECO:0007669"/>
    <property type="project" value="InterPro"/>
</dbReference>
<dbReference type="InterPro" id="IPR001295">
    <property type="entry name" value="Dihydroorotate_DH_CS"/>
</dbReference>
<evidence type="ECO:0000313" key="12">
    <source>
        <dbReference type="EMBL" id="VAW20602.1"/>
    </source>
</evidence>
<dbReference type="PROSITE" id="PS00911">
    <property type="entry name" value="DHODEHASE_1"/>
    <property type="match status" value="1"/>
</dbReference>
<evidence type="ECO:0000256" key="4">
    <source>
        <dbReference type="ARBA" id="ARBA00005359"/>
    </source>
</evidence>
<name>A0A3B0U1X3_9ZZZZ</name>
<dbReference type="InterPro" id="IPR050074">
    <property type="entry name" value="DHO_dehydrogenase"/>
</dbReference>
<proteinExistence type="inferred from homology"/>
<dbReference type="GO" id="GO:0044205">
    <property type="term" value="P:'de novo' UMP biosynthetic process"/>
    <property type="evidence" value="ECO:0007669"/>
    <property type="project" value="UniProtKB-UniPathway"/>
</dbReference>
<dbReference type="EC" id="1.3.5.2" evidence="5"/>
<dbReference type="PANTHER" id="PTHR48109">
    <property type="entry name" value="DIHYDROOROTATE DEHYDROGENASE (QUINONE), MITOCHONDRIAL-RELATED"/>
    <property type="match status" value="1"/>
</dbReference>
<gene>
    <name evidence="12" type="ORF">MNBD_ALPHA12-1041</name>
</gene>